<dbReference type="GO" id="GO:0005886">
    <property type="term" value="C:plasma membrane"/>
    <property type="evidence" value="ECO:0007669"/>
    <property type="project" value="UniProtKB-SubCell"/>
</dbReference>
<evidence type="ECO:0000313" key="8">
    <source>
        <dbReference type="Proteomes" id="UP000641137"/>
    </source>
</evidence>
<dbReference type="EMBL" id="BMZO01000006">
    <property type="protein sequence ID" value="GHC72430.1"/>
    <property type="molecule type" value="Genomic_DNA"/>
</dbReference>
<evidence type="ECO:0000256" key="1">
    <source>
        <dbReference type="ARBA" id="ARBA00004651"/>
    </source>
</evidence>
<protein>
    <recommendedName>
        <fullName evidence="9">Cytochrome c oxidase assembly factor CtaG</fullName>
    </recommendedName>
</protein>
<feature type="transmembrane region" description="Helical" evidence="6">
    <location>
        <begin position="111"/>
        <end position="132"/>
    </location>
</feature>
<dbReference type="InterPro" id="IPR019108">
    <property type="entry name" value="Caa3_assmbl_CtaG-rel"/>
</dbReference>
<keyword evidence="3 6" id="KW-0812">Transmembrane</keyword>
<dbReference type="Pfam" id="PF09678">
    <property type="entry name" value="Caa3_CtaG"/>
    <property type="match status" value="1"/>
</dbReference>
<keyword evidence="5 6" id="KW-0472">Membrane</keyword>
<feature type="transmembrane region" description="Helical" evidence="6">
    <location>
        <begin position="213"/>
        <end position="232"/>
    </location>
</feature>
<evidence type="ECO:0000256" key="5">
    <source>
        <dbReference type="ARBA" id="ARBA00023136"/>
    </source>
</evidence>
<proteinExistence type="predicted"/>
<feature type="transmembrane region" description="Helical" evidence="6">
    <location>
        <begin position="138"/>
        <end position="155"/>
    </location>
</feature>
<dbReference type="Proteomes" id="UP000641137">
    <property type="component" value="Unassembled WGS sequence"/>
</dbReference>
<evidence type="ECO:0000256" key="4">
    <source>
        <dbReference type="ARBA" id="ARBA00022989"/>
    </source>
</evidence>
<name>A0A8J3GGE0_9HYPH</name>
<evidence type="ECO:0000256" key="6">
    <source>
        <dbReference type="SAM" id="Phobius"/>
    </source>
</evidence>
<feature type="transmembrane region" description="Helical" evidence="6">
    <location>
        <begin position="53"/>
        <end position="76"/>
    </location>
</feature>
<evidence type="ECO:0008006" key="9">
    <source>
        <dbReference type="Google" id="ProtNLM"/>
    </source>
</evidence>
<gene>
    <name evidence="7" type="ORF">GCM10010136_20130</name>
</gene>
<feature type="transmembrane region" description="Helical" evidence="6">
    <location>
        <begin position="167"/>
        <end position="193"/>
    </location>
</feature>
<comment type="subcellular location">
    <subcellularLocation>
        <location evidence="1">Cell membrane</location>
        <topology evidence="1">Multi-pass membrane protein</topology>
    </subcellularLocation>
</comment>
<evidence type="ECO:0000256" key="3">
    <source>
        <dbReference type="ARBA" id="ARBA00022692"/>
    </source>
</evidence>
<dbReference type="AlphaFoldDB" id="A0A8J3GGE0"/>
<reference evidence="7" key="2">
    <citation type="submission" date="2020-09" db="EMBL/GenBank/DDBJ databases">
        <authorList>
            <person name="Sun Q."/>
            <person name="Kim S."/>
        </authorList>
    </citation>
    <scope>NUCLEOTIDE SEQUENCE</scope>
    <source>
        <strain evidence="7">KCTC 42097</strain>
    </source>
</reference>
<evidence type="ECO:0000256" key="2">
    <source>
        <dbReference type="ARBA" id="ARBA00022475"/>
    </source>
</evidence>
<sequence length="248" mass="27105">MNGGVYDPYCGTPPDPADLFVQWNFDPILIIFITLTGWILYRRAPTARKKTYGSLALALLLVAFVSPLCALTSSLFSARATHHLLVTSLLAPCIVFALGNAPLFSRIKTPLLSSAFFLVVLWAWHLPVVYDFALSGTWQYWLMQLLLILASLFLWNDLLSVRETGMAAVVALFAATQMALLGALLTFASRPLFAAHFLTTESYGLSPLTDQQLAGLIMWVPSALPFLLVAVLKLMQLLTCAATPAGRA</sequence>
<accession>A0A8J3GGE0</accession>
<comment type="caution">
    <text evidence="7">The sequence shown here is derived from an EMBL/GenBank/DDBJ whole genome shotgun (WGS) entry which is preliminary data.</text>
</comment>
<reference evidence="7" key="1">
    <citation type="journal article" date="2014" name="Int. J. Syst. Evol. Microbiol.">
        <title>Complete genome sequence of Corynebacterium casei LMG S-19264T (=DSM 44701T), isolated from a smear-ripened cheese.</title>
        <authorList>
            <consortium name="US DOE Joint Genome Institute (JGI-PGF)"/>
            <person name="Walter F."/>
            <person name="Albersmeier A."/>
            <person name="Kalinowski J."/>
            <person name="Ruckert C."/>
        </authorList>
    </citation>
    <scope>NUCLEOTIDE SEQUENCE</scope>
    <source>
        <strain evidence="7">KCTC 42097</strain>
    </source>
</reference>
<keyword evidence="4 6" id="KW-1133">Transmembrane helix</keyword>
<organism evidence="7 8">
    <name type="scientific">Limoniibacter endophyticus</name>
    <dbReference type="NCBI Taxonomy" id="1565040"/>
    <lineage>
        <taxon>Bacteria</taxon>
        <taxon>Pseudomonadati</taxon>
        <taxon>Pseudomonadota</taxon>
        <taxon>Alphaproteobacteria</taxon>
        <taxon>Hyphomicrobiales</taxon>
        <taxon>Bartonellaceae</taxon>
        <taxon>Limoniibacter</taxon>
    </lineage>
</organism>
<evidence type="ECO:0000313" key="7">
    <source>
        <dbReference type="EMBL" id="GHC72430.1"/>
    </source>
</evidence>
<feature type="transmembrane region" description="Helical" evidence="6">
    <location>
        <begin position="20"/>
        <end position="41"/>
    </location>
</feature>
<keyword evidence="8" id="KW-1185">Reference proteome</keyword>
<feature type="transmembrane region" description="Helical" evidence="6">
    <location>
        <begin position="82"/>
        <end position="104"/>
    </location>
</feature>
<dbReference type="RefSeq" id="WP_189489875.1">
    <property type="nucleotide sequence ID" value="NZ_BMZO01000006.1"/>
</dbReference>
<keyword evidence="2" id="KW-1003">Cell membrane</keyword>